<name>A0A5J9VU68_9POAL</name>
<evidence type="ECO:0000313" key="2">
    <source>
        <dbReference type="Proteomes" id="UP000324897"/>
    </source>
</evidence>
<dbReference type="EMBL" id="RWGY01000007">
    <property type="protein sequence ID" value="TVU39749.1"/>
    <property type="molecule type" value="Genomic_DNA"/>
</dbReference>
<organism evidence="1 2">
    <name type="scientific">Eragrostis curvula</name>
    <name type="common">weeping love grass</name>
    <dbReference type="NCBI Taxonomy" id="38414"/>
    <lineage>
        <taxon>Eukaryota</taxon>
        <taxon>Viridiplantae</taxon>
        <taxon>Streptophyta</taxon>
        <taxon>Embryophyta</taxon>
        <taxon>Tracheophyta</taxon>
        <taxon>Spermatophyta</taxon>
        <taxon>Magnoliopsida</taxon>
        <taxon>Liliopsida</taxon>
        <taxon>Poales</taxon>
        <taxon>Poaceae</taxon>
        <taxon>PACMAD clade</taxon>
        <taxon>Chloridoideae</taxon>
        <taxon>Eragrostideae</taxon>
        <taxon>Eragrostidinae</taxon>
        <taxon>Eragrostis</taxon>
    </lineage>
</organism>
<feature type="non-terminal residue" evidence="1">
    <location>
        <position position="1"/>
    </location>
</feature>
<accession>A0A5J9VU68</accession>
<keyword evidence="2" id="KW-1185">Reference proteome</keyword>
<reference evidence="1 2" key="1">
    <citation type="journal article" date="2019" name="Sci. Rep.">
        <title>A high-quality genome of Eragrostis curvula grass provides insights into Poaceae evolution and supports new strategies to enhance forage quality.</title>
        <authorList>
            <person name="Carballo J."/>
            <person name="Santos B.A.C.M."/>
            <person name="Zappacosta D."/>
            <person name="Garbus I."/>
            <person name="Selva J.P."/>
            <person name="Gallo C.A."/>
            <person name="Diaz A."/>
            <person name="Albertini E."/>
            <person name="Caccamo M."/>
            <person name="Echenique V."/>
        </authorList>
    </citation>
    <scope>NUCLEOTIDE SEQUENCE [LARGE SCALE GENOMIC DNA]</scope>
    <source>
        <strain evidence="2">cv. Victoria</strain>
        <tissue evidence="1">Leaf</tissue>
    </source>
</reference>
<protein>
    <submittedName>
        <fullName evidence="1">Uncharacterized protein</fullName>
    </submittedName>
</protein>
<dbReference type="Gramene" id="TVU39749">
    <property type="protein sequence ID" value="TVU39749"/>
    <property type="gene ID" value="EJB05_13188"/>
</dbReference>
<comment type="caution">
    <text evidence="1">The sequence shown here is derived from an EMBL/GenBank/DDBJ whole genome shotgun (WGS) entry which is preliminary data.</text>
</comment>
<sequence length="65" mass="7007">MNQSFFYIGAAKNTVIARQKTIFHYSPVQAKAEVLGPPLSITQGNQAFRAAVLSGLVGFVNPRKG</sequence>
<evidence type="ECO:0000313" key="1">
    <source>
        <dbReference type="EMBL" id="TVU39749.1"/>
    </source>
</evidence>
<dbReference type="Proteomes" id="UP000324897">
    <property type="component" value="Chromosome 4"/>
</dbReference>
<dbReference type="AlphaFoldDB" id="A0A5J9VU68"/>
<gene>
    <name evidence="1" type="ORF">EJB05_13188</name>
</gene>
<proteinExistence type="predicted"/>